<name>E3M9A3_CAERE</name>
<evidence type="ECO:0000313" key="2">
    <source>
        <dbReference type="Proteomes" id="UP000008281"/>
    </source>
</evidence>
<dbReference type="Pfam" id="PF12078">
    <property type="entry name" value="DUF3557"/>
    <property type="match status" value="1"/>
</dbReference>
<sequence length="354" mass="40533">MLQYESLKHVIQYMSIGSRTNLRRRCPSLRVTESLFPLRINHLEFSENSITINQAKYYFCTVFCLEDPHRKIDYTEIMWDLNDRYAVEIRAISPGDLLLKIAGLIRVDMPCSIEQMECRKKYIKLTLSTKYVKYLEDTSIRKCLKTVAEKFLGGKKDSIKVDKLVVSMRHGGIRLPENLKLHVGHLKIYDPIHLTTISSILDPKSLDSIDLIATPDDPVFQHDLTKTAKILKFHASTSERSWLDTLLNLDNDQIQIDSNKPILNAEDTVTLVENWVNSDRKAGSSLHMITNEGIMREVCDLLENRIVAGSAALQRSIGFLDHIIIPMGKCLELTLDRAPSDRINKTYTFTIKVL</sequence>
<dbReference type="InParanoid" id="E3M9A3"/>
<protein>
    <recommendedName>
        <fullName evidence="3">F-box domain-containing protein</fullName>
    </recommendedName>
</protein>
<dbReference type="EMBL" id="DS268430">
    <property type="protein sequence ID" value="EFO96345.1"/>
    <property type="molecule type" value="Genomic_DNA"/>
</dbReference>
<evidence type="ECO:0000313" key="1">
    <source>
        <dbReference type="EMBL" id="EFO96345.1"/>
    </source>
</evidence>
<keyword evidence="2" id="KW-1185">Reference proteome</keyword>
<gene>
    <name evidence="1" type="ORF">CRE_14643</name>
</gene>
<organism evidence="2">
    <name type="scientific">Caenorhabditis remanei</name>
    <name type="common">Caenorhabditis vulgaris</name>
    <dbReference type="NCBI Taxonomy" id="31234"/>
    <lineage>
        <taxon>Eukaryota</taxon>
        <taxon>Metazoa</taxon>
        <taxon>Ecdysozoa</taxon>
        <taxon>Nematoda</taxon>
        <taxon>Chromadorea</taxon>
        <taxon>Rhabditida</taxon>
        <taxon>Rhabditina</taxon>
        <taxon>Rhabditomorpha</taxon>
        <taxon>Rhabditoidea</taxon>
        <taxon>Rhabditidae</taxon>
        <taxon>Peloderinae</taxon>
        <taxon>Caenorhabditis</taxon>
    </lineage>
</organism>
<dbReference type="PANTHER" id="PTHR31379:SF1">
    <property type="entry name" value="F-BOX C PROTEIN-RELATED"/>
    <property type="match status" value="1"/>
</dbReference>
<dbReference type="Proteomes" id="UP000008281">
    <property type="component" value="Unassembled WGS sequence"/>
</dbReference>
<dbReference type="OMA" id="VCTFERI"/>
<accession>E3M9A3</accession>
<reference evidence="1" key="1">
    <citation type="submission" date="2007-07" db="EMBL/GenBank/DDBJ databases">
        <title>PCAP assembly of the Caenorhabditis remanei genome.</title>
        <authorList>
            <consortium name="The Caenorhabditis remanei Sequencing Consortium"/>
            <person name="Wilson R.K."/>
        </authorList>
    </citation>
    <scope>NUCLEOTIDE SEQUENCE [LARGE SCALE GENOMIC DNA]</scope>
    <source>
        <strain evidence="1">PB4641</strain>
    </source>
</reference>
<dbReference type="AlphaFoldDB" id="E3M9A3"/>
<dbReference type="InterPro" id="IPR021942">
    <property type="entry name" value="DUF3557"/>
</dbReference>
<dbReference type="PANTHER" id="PTHR31379">
    <property type="entry name" value="F-BOX C PROTEIN-RELATED-RELATED"/>
    <property type="match status" value="1"/>
</dbReference>
<dbReference type="HOGENOM" id="CLU_783555_0_0_1"/>
<proteinExistence type="predicted"/>
<evidence type="ECO:0008006" key="3">
    <source>
        <dbReference type="Google" id="ProtNLM"/>
    </source>
</evidence>